<evidence type="ECO:0000259" key="3">
    <source>
        <dbReference type="Pfam" id="PF07687"/>
    </source>
</evidence>
<feature type="chain" id="PRO_5047381357" evidence="2">
    <location>
        <begin position="24"/>
        <end position="438"/>
    </location>
</feature>
<dbReference type="InterPro" id="IPR036264">
    <property type="entry name" value="Bact_exopeptidase_dim_dom"/>
</dbReference>
<dbReference type="Pfam" id="PF01546">
    <property type="entry name" value="Peptidase_M20"/>
    <property type="match status" value="1"/>
</dbReference>
<comment type="caution">
    <text evidence="4">The sequence shown here is derived from an EMBL/GenBank/DDBJ whole genome shotgun (WGS) entry which is preliminary data.</text>
</comment>
<reference evidence="5" key="1">
    <citation type="journal article" date="2019" name="Int. J. Syst. Evol. Microbiol.">
        <title>The Global Catalogue of Microorganisms (GCM) 10K type strain sequencing project: providing services to taxonomists for standard genome sequencing and annotation.</title>
        <authorList>
            <consortium name="The Broad Institute Genomics Platform"/>
            <consortium name="The Broad Institute Genome Sequencing Center for Infectious Disease"/>
            <person name="Wu L."/>
            <person name="Ma J."/>
        </authorList>
    </citation>
    <scope>NUCLEOTIDE SEQUENCE [LARGE SCALE GENOMIC DNA]</scope>
    <source>
        <strain evidence="5">KCTC 42644</strain>
    </source>
</reference>
<protein>
    <submittedName>
        <fullName evidence="4">Amidohydrolase</fullName>
    </submittedName>
</protein>
<dbReference type="Proteomes" id="UP001595615">
    <property type="component" value="Unassembled WGS sequence"/>
</dbReference>
<dbReference type="Pfam" id="PF07687">
    <property type="entry name" value="M20_dimer"/>
    <property type="match status" value="1"/>
</dbReference>
<keyword evidence="2" id="KW-0732">Signal</keyword>
<dbReference type="SUPFAM" id="SSF53187">
    <property type="entry name" value="Zn-dependent exopeptidases"/>
    <property type="match status" value="1"/>
</dbReference>
<dbReference type="PIRSF" id="PIRSF005962">
    <property type="entry name" value="Pept_M20D_amidohydro"/>
    <property type="match status" value="1"/>
</dbReference>
<dbReference type="InterPro" id="IPR011650">
    <property type="entry name" value="Peptidase_M20_dimer"/>
</dbReference>
<dbReference type="PANTHER" id="PTHR11014">
    <property type="entry name" value="PEPTIDASE M20 FAMILY MEMBER"/>
    <property type="match status" value="1"/>
</dbReference>
<dbReference type="InterPro" id="IPR002933">
    <property type="entry name" value="Peptidase_M20"/>
</dbReference>
<organism evidence="4 5">
    <name type="scientific">Sphingoaurantiacus capsulatus</name>
    <dbReference type="NCBI Taxonomy" id="1771310"/>
    <lineage>
        <taxon>Bacteria</taxon>
        <taxon>Pseudomonadati</taxon>
        <taxon>Pseudomonadota</taxon>
        <taxon>Alphaproteobacteria</taxon>
        <taxon>Sphingomonadales</taxon>
        <taxon>Sphingosinicellaceae</taxon>
        <taxon>Sphingoaurantiacus</taxon>
    </lineage>
</organism>
<dbReference type="Gene3D" id="3.30.70.360">
    <property type="match status" value="1"/>
</dbReference>
<keyword evidence="1" id="KW-0378">Hydrolase</keyword>
<gene>
    <name evidence="4" type="ORF">ACFOMD_10335</name>
</gene>
<feature type="domain" description="Peptidase M20 dimerisation" evidence="3">
    <location>
        <begin position="230"/>
        <end position="323"/>
    </location>
</feature>
<dbReference type="NCBIfam" id="TIGR01891">
    <property type="entry name" value="amidohydrolases"/>
    <property type="match status" value="1"/>
</dbReference>
<dbReference type="EMBL" id="JBHRXV010000009">
    <property type="protein sequence ID" value="MFC3712971.1"/>
    <property type="molecule type" value="Genomic_DNA"/>
</dbReference>
<dbReference type="Gene3D" id="3.40.630.10">
    <property type="entry name" value="Zn peptidases"/>
    <property type="match status" value="1"/>
</dbReference>
<dbReference type="RefSeq" id="WP_380860892.1">
    <property type="nucleotide sequence ID" value="NZ_JBHRXV010000009.1"/>
</dbReference>
<evidence type="ECO:0000256" key="2">
    <source>
        <dbReference type="SAM" id="SignalP"/>
    </source>
</evidence>
<proteinExistence type="predicted"/>
<name>A0ABV7XAM9_9SPHN</name>
<keyword evidence="5" id="KW-1185">Reference proteome</keyword>
<sequence>MRRSTIIKWLCTTGVALVATAGAAQPALPLVDAAVGGVTAKVTTWRRDIHQHPELGNHEKRTGALVAEHLRKLGLDEVRTGIAHTGVVGILRGKKPGGVIALRADMDALPIKEATGLPFASTVTVDVDGKPTPVMHACGHDAHTAMLMGAAEVLAGMRDRIAGTVVFVFQPAEEGGPPGQVSGARLMLKEGAFKGVKPDAIFGLHVEPGTAGQIQVRPGPLLSSASDILIDLTGRQTHGGRPWEGTDLVNLSADIVKSLATIASRQVNVFEFPNVVSIGSLQAGNRMNILPGTATLRGTIRTFDLTRRDRLKALIRTSVDGLAKTYGAEAKVNFEDVALVTGSDPKLLDTILPALRSAATAGVDTNTLLRGAAEDFSFFEAEIPGVYYILGSTPAGAPKDAVPTNHSDKFDIDERVLPVGVKAHVLSALAFLDSRAAK</sequence>
<evidence type="ECO:0000256" key="1">
    <source>
        <dbReference type="ARBA" id="ARBA00022801"/>
    </source>
</evidence>
<dbReference type="PANTHER" id="PTHR11014:SF63">
    <property type="entry name" value="METALLOPEPTIDASE, PUTATIVE (AFU_ORTHOLOGUE AFUA_6G09600)-RELATED"/>
    <property type="match status" value="1"/>
</dbReference>
<feature type="signal peptide" evidence="2">
    <location>
        <begin position="1"/>
        <end position="23"/>
    </location>
</feature>
<accession>A0ABV7XAM9</accession>
<dbReference type="SUPFAM" id="SSF55031">
    <property type="entry name" value="Bacterial exopeptidase dimerisation domain"/>
    <property type="match status" value="1"/>
</dbReference>
<evidence type="ECO:0000313" key="5">
    <source>
        <dbReference type="Proteomes" id="UP001595615"/>
    </source>
</evidence>
<evidence type="ECO:0000313" key="4">
    <source>
        <dbReference type="EMBL" id="MFC3712971.1"/>
    </source>
</evidence>
<dbReference type="InterPro" id="IPR017439">
    <property type="entry name" value="Amidohydrolase"/>
</dbReference>